<dbReference type="GO" id="GO:0005524">
    <property type="term" value="F:ATP binding"/>
    <property type="evidence" value="ECO:0007669"/>
    <property type="project" value="UniProtKB-KW"/>
</dbReference>
<evidence type="ECO:0000256" key="6">
    <source>
        <dbReference type="ARBA" id="ARBA00022777"/>
    </source>
</evidence>
<evidence type="ECO:0000313" key="10">
    <source>
        <dbReference type="EMBL" id="SEV94340.1"/>
    </source>
</evidence>
<dbReference type="Gene3D" id="3.30.450.40">
    <property type="match status" value="1"/>
</dbReference>
<evidence type="ECO:0000259" key="9">
    <source>
        <dbReference type="SMART" id="SM00911"/>
    </source>
</evidence>
<dbReference type="STRING" id="364200.SAMN04488515_0338"/>
<reference evidence="10 11" key="1">
    <citation type="submission" date="2016-10" db="EMBL/GenBank/DDBJ databases">
        <authorList>
            <person name="de Groot N.N."/>
        </authorList>
    </citation>
    <scope>NUCLEOTIDE SEQUENCE [LARGE SCALE GENOMIC DNA]</scope>
    <source>
        <strain evidence="10 11">DSM 17925</strain>
    </source>
</reference>
<dbReference type="Pfam" id="PF01590">
    <property type="entry name" value="GAF"/>
    <property type="match status" value="1"/>
</dbReference>
<evidence type="ECO:0000256" key="3">
    <source>
        <dbReference type="ARBA" id="ARBA00022553"/>
    </source>
</evidence>
<protein>
    <recommendedName>
        <fullName evidence="2">histidine kinase</fullName>
        <ecNumber evidence="2">2.7.13.3</ecNumber>
    </recommendedName>
</protein>
<evidence type="ECO:0000256" key="5">
    <source>
        <dbReference type="ARBA" id="ARBA00022741"/>
    </source>
</evidence>
<evidence type="ECO:0000256" key="1">
    <source>
        <dbReference type="ARBA" id="ARBA00000085"/>
    </source>
</evidence>
<proteinExistence type="predicted"/>
<keyword evidence="4" id="KW-0808">Transferase</keyword>
<keyword evidence="6 10" id="KW-0418">Kinase</keyword>
<dbReference type="PANTHER" id="PTHR41523">
    <property type="entry name" value="TWO-COMPONENT SYSTEM SENSOR PROTEIN"/>
    <property type="match status" value="1"/>
</dbReference>
<dbReference type="InterPro" id="IPR011102">
    <property type="entry name" value="Sig_transdc_His_kinase_HWE"/>
</dbReference>
<name>A0A1I0MZU5_9RHOB</name>
<keyword evidence="7" id="KW-0067">ATP-binding</keyword>
<evidence type="ECO:0000313" key="11">
    <source>
        <dbReference type="Proteomes" id="UP000199167"/>
    </source>
</evidence>
<accession>A0A1I0MZU5</accession>
<feature type="domain" description="GAF" evidence="8">
    <location>
        <begin position="66"/>
        <end position="207"/>
    </location>
</feature>
<dbReference type="GO" id="GO:0004673">
    <property type="term" value="F:protein histidine kinase activity"/>
    <property type="evidence" value="ECO:0007669"/>
    <property type="project" value="UniProtKB-EC"/>
</dbReference>
<evidence type="ECO:0000256" key="7">
    <source>
        <dbReference type="ARBA" id="ARBA00022840"/>
    </source>
</evidence>
<dbReference type="Pfam" id="PF07536">
    <property type="entry name" value="HWE_HK"/>
    <property type="match status" value="1"/>
</dbReference>
<comment type="catalytic activity">
    <reaction evidence="1">
        <text>ATP + protein L-histidine = ADP + protein N-phospho-L-histidine.</text>
        <dbReference type="EC" id="2.7.13.3"/>
    </reaction>
</comment>
<keyword evidence="3" id="KW-0597">Phosphoprotein</keyword>
<evidence type="ECO:0000256" key="4">
    <source>
        <dbReference type="ARBA" id="ARBA00022679"/>
    </source>
</evidence>
<dbReference type="Gene3D" id="3.30.565.10">
    <property type="entry name" value="Histidine kinase-like ATPase, C-terminal domain"/>
    <property type="match status" value="1"/>
</dbReference>
<dbReference type="InterPro" id="IPR003018">
    <property type="entry name" value="GAF"/>
</dbReference>
<keyword evidence="5" id="KW-0547">Nucleotide-binding</keyword>
<evidence type="ECO:0000256" key="2">
    <source>
        <dbReference type="ARBA" id="ARBA00012438"/>
    </source>
</evidence>
<dbReference type="SMART" id="SM00911">
    <property type="entry name" value="HWE_HK"/>
    <property type="match status" value="1"/>
</dbReference>
<dbReference type="AlphaFoldDB" id="A0A1I0MZU5"/>
<evidence type="ECO:0000259" key="8">
    <source>
        <dbReference type="SMART" id="SM00065"/>
    </source>
</evidence>
<dbReference type="EC" id="2.7.13.3" evidence="2"/>
<gene>
    <name evidence="10" type="ORF">SAMN04488515_0338</name>
</gene>
<feature type="domain" description="Signal transduction histidine kinase HWE region" evidence="9">
    <location>
        <begin position="212"/>
        <end position="300"/>
    </location>
</feature>
<dbReference type="SMART" id="SM00065">
    <property type="entry name" value="GAF"/>
    <property type="match status" value="1"/>
</dbReference>
<dbReference type="PANTHER" id="PTHR41523:SF8">
    <property type="entry name" value="ETHYLENE RESPONSE SENSOR PROTEIN"/>
    <property type="match status" value="1"/>
</dbReference>
<dbReference type="InterPro" id="IPR029016">
    <property type="entry name" value="GAF-like_dom_sf"/>
</dbReference>
<dbReference type="OrthoDB" id="9816309at2"/>
<sequence length="406" mass="43931">MSLCPDGTSQVFVLIVATYGLGTPQGDRHMNIPTDFPNSPVAEHATTLADTKRLSTLEKMGLMNSLPEEAFDRITRMAQAMTGEPVSLLSFVDNQRQSFKSRQGFDVAETPLTHSFCQYVVSSNAPLVVADATVHPTLRENGAVKDYDVVAYLGVPVHGPEGEVLGSLCSIGNQPKNWSERDLAALEDLANMVETELLLRRSLSDRELVLEELNHRIKNMFAVVGGLVRMTLRESESIEEVGEALEMRMEALARAHNLIVPISSGGQNTTGSVSLNDLLDTLVAPYVKGRPEKVAFTGAQVNLESRSATNFALLLSELVTNAVKYGALAGDVGQLAVSWEQSDTHLHLHWTERGVAASGESSKDIGFGSKLIRLSVLRLNGELDQTFDAAGFSGRLTVPLASLTEV</sequence>
<dbReference type="EMBL" id="FOIZ01000001">
    <property type="protein sequence ID" value="SEV94340.1"/>
    <property type="molecule type" value="Genomic_DNA"/>
</dbReference>
<dbReference type="Proteomes" id="UP000199167">
    <property type="component" value="Unassembled WGS sequence"/>
</dbReference>
<dbReference type="SUPFAM" id="SSF55781">
    <property type="entry name" value="GAF domain-like"/>
    <property type="match status" value="1"/>
</dbReference>
<dbReference type="InterPro" id="IPR036890">
    <property type="entry name" value="HATPase_C_sf"/>
</dbReference>
<organism evidence="10 11">
    <name type="scientific">Cognatiyoonia koreensis</name>
    <dbReference type="NCBI Taxonomy" id="364200"/>
    <lineage>
        <taxon>Bacteria</taxon>
        <taxon>Pseudomonadati</taxon>
        <taxon>Pseudomonadota</taxon>
        <taxon>Alphaproteobacteria</taxon>
        <taxon>Rhodobacterales</taxon>
        <taxon>Paracoccaceae</taxon>
        <taxon>Cognatiyoonia</taxon>
    </lineage>
</organism>
<keyword evidence="11" id="KW-1185">Reference proteome</keyword>